<evidence type="ECO:0000313" key="3">
    <source>
        <dbReference type="Proteomes" id="UP000041254"/>
    </source>
</evidence>
<dbReference type="Proteomes" id="UP000041254">
    <property type="component" value="Unassembled WGS sequence"/>
</dbReference>
<feature type="transmembrane region" description="Helical" evidence="1">
    <location>
        <begin position="125"/>
        <end position="143"/>
    </location>
</feature>
<dbReference type="AlphaFoldDB" id="A0A0G4H7B9"/>
<feature type="transmembrane region" description="Helical" evidence="1">
    <location>
        <begin position="53"/>
        <end position="73"/>
    </location>
</feature>
<evidence type="ECO:0000313" key="2">
    <source>
        <dbReference type="EMBL" id="CEM39640.1"/>
    </source>
</evidence>
<proteinExistence type="predicted"/>
<reference evidence="2 3" key="1">
    <citation type="submission" date="2014-11" db="EMBL/GenBank/DDBJ databases">
        <authorList>
            <person name="Zhu J."/>
            <person name="Qi W."/>
            <person name="Song R."/>
        </authorList>
    </citation>
    <scope>NUCLEOTIDE SEQUENCE [LARGE SCALE GENOMIC DNA]</scope>
</reference>
<keyword evidence="1" id="KW-0812">Transmembrane</keyword>
<feature type="transmembrane region" description="Helical" evidence="1">
    <location>
        <begin position="344"/>
        <end position="364"/>
    </location>
</feature>
<evidence type="ECO:0000256" key="1">
    <source>
        <dbReference type="SAM" id="Phobius"/>
    </source>
</evidence>
<keyword evidence="1" id="KW-1133">Transmembrane helix</keyword>
<dbReference type="PhylomeDB" id="A0A0G4H7B9"/>
<dbReference type="EMBL" id="CDMY01001045">
    <property type="protein sequence ID" value="CEM39640.1"/>
    <property type="molecule type" value="Genomic_DNA"/>
</dbReference>
<dbReference type="VEuPathDB" id="CryptoDB:Vbra_19698"/>
<keyword evidence="3" id="KW-1185">Reference proteome</keyword>
<accession>A0A0G4H7B9</accession>
<feature type="transmembrane region" description="Helical" evidence="1">
    <location>
        <begin position="155"/>
        <end position="172"/>
    </location>
</feature>
<feature type="transmembrane region" description="Helical" evidence="1">
    <location>
        <begin position="307"/>
        <end position="332"/>
    </location>
</feature>
<dbReference type="InParanoid" id="A0A0G4H7B9"/>
<organism evidence="2 3">
    <name type="scientific">Vitrella brassicaformis (strain CCMP3155)</name>
    <dbReference type="NCBI Taxonomy" id="1169540"/>
    <lineage>
        <taxon>Eukaryota</taxon>
        <taxon>Sar</taxon>
        <taxon>Alveolata</taxon>
        <taxon>Colpodellida</taxon>
        <taxon>Vitrellaceae</taxon>
        <taxon>Vitrella</taxon>
    </lineage>
</organism>
<name>A0A0G4H7B9_VITBC</name>
<feature type="transmembrane region" description="Helical" evidence="1">
    <location>
        <begin position="385"/>
        <end position="405"/>
    </location>
</feature>
<keyword evidence="1" id="KW-0472">Membrane</keyword>
<gene>
    <name evidence="2" type="ORF">Vbra_19698</name>
</gene>
<sequence length="439" mass="49005">MFIYWCLSNGTGRRRMIVRLKKEWLVFFPALALGLLISIGHGLHFDTQERRNIIIPIYWSSYYAAFFVYFWRVAGSLSIRARREYVMKVTAAVTMAFTMSIIWIAALSPRFAAASSTDIDRLRMAVIYLAVFMPAIGLVNKLVRSLKEGVPTCNSLLIALPAVVYVIFPRMLQAEAVNLRSKLFYSVLISIVDLIMDISHPYSILLYLSAKKFVKARCKRQAPTAYSLTDIAVTATKAEAVSGSAMGKDNDATESQHSKRKNGHLLRRQSSIMTTALSLAAPVGGLQSALASLEVSPRYLRALSDQVNIWSSCELVALLFTNLTVLTAQAYAGASWEQLVEEGMGLVLPVAIEQLFQLCVLCVLMRWNNLPMLSSRSEKGVLRRVVLTLFLVAGCCISTWLPFFMMSLRRAVSGTVAQPLILPEPERRTCPYYYVVPVT</sequence>
<feature type="transmembrane region" description="Helical" evidence="1">
    <location>
        <begin position="24"/>
        <end position="41"/>
    </location>
</feature>
<feature type="transmembrane region" description="Helical" evidence="1">
    <location>
        <begin position="85"/>
        <end position="105"/>
    </location>
</feature>
<protein>
    <submittedName>
        <fullName evidence="2">Uncharacterized protein</fullName>
    </submittedName>
</protein>
<feature type="transmembrane region" description="Helical" evidence="1">
    <location>
        <begin position="184"/>
        <end position="210"/>
    </location>
</feature>